<sequence length="105" mass="12220">FILGIRTIRTNEEYSQSSLMNYIRLLSVYCKASLWNHEVQFKNATRICATHEKVSIDTSQGLLYGIFMCCCLLFQSHGGEHYKILIKQITFTSNGKLVQDPWFYD</sequence>
<protein>
    <submittedName>
        <fullName evidence="1">34221_t:CDS:1</fullName>
    </submittedName>
</protein>
<name>A0ACA9S4W5_9GLOM</name>
<dbReference type="EMBL" id="CAJVQC010087408">
    <property type="protein sequence ID" value="CAG8823328.1"/>
    <property type="molecule type" value="Genomic_DNA"/>
</dbReference>
<proteinExistence type="predicted"/>
<reference evidence="1" key="1">
    <citation type="submission" date="2021-06" db="EMBL/GenBank/DDBJ databases">
        <authorList>
            <person name="Kallberg Y."/>
            <person name="Tangrot J."/>
            <person name="Rosling A."/>
        </authorList>
    </citation>
    <scope>NUCLEOTIDE SEQUENCE</scope>
    <source>
        <strain evidence="1">MA461A</strain>
    </source>
</reference>
<accession>A0ACA9S4W5</accession>
<feature type="non-terminal residue" evidence="1">
    <location>
        <position position="105"/>
    </location>
</feature>
<keyword evidence="2" id="KW-1185">Reference proteome</keyword>
<evidence type="ECO:0000313" key="2">
    <source>
        <dbReference type="Proteomes" id="UP000789920"/>
    </source>
</evidence>
<evidence type="ECO:0000313" key="1">
    <source>
        <dbReference type="EMBL" id="CAG8823328.1"/>
    </source>
</evidence>
<feature type="non-terminal residue" evidence="1">
    <location>
        <position position="1"/>
    </location>
</feature>
<comment type="caution">
    <text evidence="1">The sequence shown here is derived from an EMBL/GenBank/DDBJ whole genome shotgun (WGS) entry which is preliminary data.</text>
</comment>
<organism evidence="1 2">
    <name type="scientific">Racocetra persica</name>
    <dbReference type="NCBI Taxonomy" id="160502"/>
    <lineage>
        <taxon>Eukaryota</taxon>
        <taxon>Fungi</taxon>
        <taxon>Fungi incertae sedis</taxon>
        <taxon>Mucoromycota</taxon>
        <taxon>Glomeromycotina</taxon>
        <taxon>Glomeromycetes</taxon>
        <taxon>Diversisporales</taxon>
        <taxon>Gigasporaceae</taxon>
        <taxon>Racocetra</taxon>
    </lineage>
</organism>
<gene>
    <name evidence="1" type="ORF">RPERSI_LOCUS25997</name>
</gene>
<dbReference type="Proteomes" id="UP000789920">
    <property type="component" value="Unassembled WGS sequence"/>
</dbReference>